<protein>
    <submittedName>
        <fullName evidence="3">L domain-like protein</fullName>
    </submittedName>
</protein>
<dbReference type="STRING" id="1344418.A0A1D2VM79"/>
<evidence type="ECO:0000313" key="4">
    <source>
        <dbReference type="Proteomes" id="UP000095038"/>
    </source>
</evidence>
<dbReference type="EMBL" id="KV454476">
    <property type="protein sequence ID" value="ODV62711.1"/>
    <property type="molecule type" value="Genomic_DNA"/>
</dbReference>
<dbReference type="Gene3D" id="3.80.10.10">
    <property type="entry name" value="Ribonuclease Inhibitor"/>
    <property type="match status" value="3"/>
</dbReference>
<dbReference type="PROSITE" id="PS51450">
    <property type="entry name" value="LRR"/>
    <property type="match status" value="7"/>
</dbReference>
<dbReference type="SMART" id="SM00365">
    <property type="entry name" value="LRR_SD22"/>
    <property type="match status" value="8"/>
</dbReference>
<dbReference type="GeneID" id="30964970"/>
<evidence type="ECO:0000256" key="1">
    <source>
        <dbReference type="ARBA" id="ARBA00022614"/>
    </source>
</evidence>
<dbReference type="RefSeq" id="XP_020049018.1">
    <property type="nucleotide sequence ID" value="XM_020191334.1"/>
</dbReference>
<dbReference type="Pfam" id="PF13855">
    <property type="entry name" value="LRR_8"/>
    <property type="match status" value="1"/>
</dbReference>
<name>A0A1D2VM79_9ASCO</name>
<dbReference type="InterPro" id="IPR003591">
    <property type="entry name" value="Leu-rich_rpt_typical-subtyp"/>
</dbReference>
<evidence type="ECO:0000313" key="3">
    <source>
        <dbReference type="EMBL" id="ODV62711.1"/>
    </source>
</evidence>
<dbReference type="InterPro" id="IPR050836">
    <property type="entry name" value="SDS22/Internalin_LRR"/>
</dbReference>
<accession>A0A1D2VM79</accession>
<evidence type="ECO:0000256" key="2">
    <source>
        <dbReference type="ARBA" id="ARBA00022737"/>
    </source>
</evidence>
<dbReference type="PANTHER" id="PTHR46652">
    <property type="entry name" value="LEUCINE-RICH REPEAT AND IQ DOMAIN-CONTAINING PROTEIN 1-RELATED"/>
    <property type="match status" value="1"/>
</dbReference>
<keyword evidence="4" id="KW-1185">Reference proteome</keyword>
<dbReference type="OrthoDB" id="4019115at2759"/>
<organism evidence="3 4">
    <name type="scientific">Ascoidea rubescens DSM 1968</name>
    <dbReference type="NCBI Taxonomy" id="1344418"/>
    <lineage>
        <taxon>Eukaryota</taxon>
        <taxon>Fungi</taxon>
        <taxon>Dikarya</taxon>
        <taxon>Ascomycota</taxon>
        <taxon>Saccharomycotina</taxon>
        <taxon>Saccharomycetes</taxon>
        <taxon>Ascoideaceae</taxon>
        <taxon>Ascoidea</taxon>
    </lineage>
</organism>
<dbReference type="Pfam" id="PF13516">
    <property type="entry name" value="LRR_6"/>
    <property type="match status" value="1"/>
</dbReference>
<dbReference type="SUPFAM" id="SSF52058">
    <property type="entry name" value="L domain-like"/>
    <property type="match status" value="1"/>
</dbReference>
<keyword evidence="1" id="KW-0433">Leucine-rich repeat</keyword>
<reference evidence="4" key="1">
    <citation type="submission" date="2016-05" db="EMBL/GenBank/DDBJ databases">
        <title>Comparative genomics of biotechnologically important yeasts.</title>
        <authorList>
            <consortium name="DOE Joint Genome Institute"/>
            <person name="Riley R."/>
            <person name="Haridas S."/>
            <person name="Wolfe K.H."/>
            <person name="Lopes M.R."/>
            <person name="Hittinger C.T."/>
            <person name="Goker M."/>
            <person name="Salamov A."/>
            <person name="Wisecaver J."/>
            <person name="Long T.M."/>
            <person name="Aerts A.L."/>
            <person name="Barry K."/>
            <person name="Choi C."/>
            <person name="Clum A."/>
            <person name="Coughlan A.Y."/>
            <person name="Deshpande S."/>
            <person name="Douglass A.P."/>
            <person name="Hanson S.J."/>
            <person name="Klenk H.-P."/>
            <person name="Labutti K."/>
            <person name="Lapidus A."/>
            <person name="Lindquist E."/>
            <person name="Lipzen A."/>
            <person name="Meier-Kolthoff J.P."/>
            <person name="Ohm R.A."/>
            <person name="Otillar R.P."/>
            <person name="Pangilinan J."/>
            <person name="Peng Y."/>
            <person name="Rokas A."/>
            <person name="Rosa C.A."/>
            <person name="Scheuner C."/>
            <person name="Sibirny A.A."/>
            <person name="Slot J.C."/>
            <person name="Stielow J.B."/>
            <person name="Sun H."/>
            <person name="Kurtzman C.P."/>
            <person name="Blackwell M."/>
            <person name="Grigoriev I.V."/>
            <person name="Jeffries T.W."/>
        </authorList>
    </citation>
    <scope>NUCLEOTIDE SEQUENCE [LARGE SCALE GENOMIC DNA]</scope>
    <source>
        <strain evidence="4">DSM 1968</strain>
    </source>
</reference>
<proteinExistence type="predicted"/>
<dbReference type="InterPro" id="IPR032675">
    <property type="entry name" value="LRR_dom_sf"/>
</dbReference>
<dbReference type="InParanoid" id="A0A1D2VM79"/>
<sequence length="501" mass="58391">MMLKSSVARKDLFDLPFSFFETILFYLPFDKLWLFTLHDSEAIKDIALSIIFQSVYFRSSVDDYLGNYQCAEYKIYIRFCDFFLFKSQFLNHLNELFLSVEYKLIKDPYFEKIILFGKKIETISFDIFNHNEQPDDRVLNNIFRLLWLNNAHSLIRFKFVCKEPFTTPFNGDEENNVTYSGGLDIFQNGKNKTSSLFDLKKLKSLNLSHNKISEMTNLFENVVNLRYLDLSRNNINKIDNLSALPNLSVLKLNFNDIEKIEKLSKLISLSRLDINSNDIQKIKNLSALINLKSLNLSENLSNLTKLNLSANYINKIENLNNLSKIENLSNLLKLKDLDLSYNKIKTIENNCYSTLLNLAENEITSICLVLDLSIAQSLVSNLDITETFNLNYLRNVEKLNVKYNKVHTIAISNSVDFPSLKSLKMHRNELRKVTNFGKFINLTELNLSFNNIDGINHEFGNLLQLEELNLELNRIKSFGGNFFPKLKRLYLEHNLLKKFEI</sequence>
<dbReference type="AlphaFoldDB" id="A0A1D2VM79"/>
<dbReference type="SMART" id="SM00369">
    <property type="entry name" value="LRR_TYP"/>
    <property type="match status" value="8"/>
</dbReference>
<keyword evidence="2" id="KW-0677">Repeat</keyword>
<dbReference type="PANTHER" id="PTHR46652:SF3">
    <property type="entry name" value="LEUCINE-RICH REPEAT-CONTAINING PROTEIN 9"/>
    <property type="match status" value="1"/>
</dbReference>
<dbReference type="Proteomes" id="UP000095038">
    <property type="component" value="Unassembled WGS sequence"/>
</dbReference>
<gene>
    <name evidence="3" type="ORF">ASCRUDRAFT_6384</name>
</gene>
<dbReference type="InterPro" id="IPR001611">
    <property type="entry name" value="Leu-rich_rpt"/>
</dbReference>